<dbReference type="EMBL" id="BGZK01000009">
    <property type="protein sequence ID" value="GBP03162.1"/>
    <property type="molecule type" value="Genomic_DNA"/>
</dbReference>
<evidence type="ECO:0000313" key="1">
    <source>
        <dbReference type="EMBL" id="GBP03162.1"/>
    </source>
</evidence>
<name>A0A4C1SM02_EUMVA</name>
<dbReference type="OrthoDB" id="407509at2759"/>
<organism evidence="1 2">
    <name type="scientific">Eumeta variegata</name>
    <name type="common">Bagworm moth</name>
    <name type="synonym">Eumeta japonica</name>
    <dbReference type="NCBI Taxonomy" id="151549"/>
    <lineage>
        <taxon>Eukaryota</taxon>
        <taxon>Metazoa</taxon>
        <taxon>Ecdysozoa</taxon>
        <taxon>Arthropoda</taxon>
        <taxon>Hexapoda</taxon>
        <taxon>Insecta</taxon>
        <taxon>Pterygota</taxon>
        <taxon>Neoptera</taxon>
        <taxon>Endopterygota</taxon>
        <taxon>Lepidoptera</taxon>
        <taxon>Glossata</taxon>
        <taxon>Ditrysia</taxon>
        <taxon>Tineoidea</taxon>
        <taxon>Psychidae</taxon>
        <taxon>Oiketicinae</taxon>
        <taxon>Eumeta</taxon>
    </lineage>
</organism>
<accession>A0A4C1SM02</accession>
<gene>
    <name evidence="1" type="ORF">EVAR_2614_1</name>
</gene>
<dbReference type="AlphaFoldDB" id="A0A4C1SM02"/>
<evidence type="ECO:0000313" key="2">
    <source>
        <dbReference type="Proteomes" id="UP000299102"/>
    </source>
</evidence>
<sequence length="68" mass="7612">MAGAGCIVSWTSVTASPDAAGEYANRADGTWTDNLVRVAGHRWLQVAQDRKSWKSKRETYVQWWTLIG</sequence>
<dbReference type="Proteomes" id="UP000299102">
    <property type="component" value="Unassembled WGS sequence"/>
</dbReference>
<keyword evidence="2" id="KW-1185">Reference proteome</keyword>
<protein>
    <submittedName>
        <fullName evidence="1">Uncharacterized protein</fullName>
    </submittedName>
</protein>
<reference evidence="1 2" key="1">
    <citation type="journal article" date="2019" name="Commun. Biol.">
        <title>The bagworm genome reveals a unique fibroin gene that provides high tensile strength.</title>
        <authorList>
            <person name="Kono N."/>
            <person name="Nakamura H."/>
            <person name="Ohtoshi R."/>
            <person name="Tomita M."/>
            <person name="Numata K."/>
            <person name="Arakawa K."/>
        </authorList>
    </citation>
    <scope>NUCLEOTIDE SEQUENCE [LARGE SCALE GENOMIC DNA]</scope>
</reference>
<comment type="caution">
    <text evidence="1">The sequence shown here is derived from an EMBL/GenBank/DDBJ whole genome shotgun (WGS) entry which is preliminary data.</text>
</comment>
<proteinExistence type="predicted"/>